<dbReference type="eggNOG" id="COG2091">
    <property type="taxonomic scope" value="Bacteria"/>
</dbReference>
<dbReference type="GO" id="GO:0019878">
    <property type="term" value="P:lysine biosynthetic process via aminoadipic acid"/>
    <property type="evidence" value="ECO:0007669"/>
    <property type="project" value="TreeGrafter"/>
</dbReference>
<evidence type="ECO:0000313" key="6">
    <source>
        <dbReference type="Proteomes" id="UP000002774"/>
    </source>
</evidence>
<dbReference type="Pfam" id="PF01648">
    <property type="entry name" value="ACPS"/>
    <property type="match status" value="1"/>
</dbReference>
<feature type="domain" description="4'-phosphopantetheinyl transferase" evidence="3">
    <location>
        <begin position="133"/>
        <end position="232"/>
    </location>
</feature>
<dbReference type="PANTHER" id="PTHR12215">
    <property type="entry name" value="PHOSPHOPANTETHEINE TRANSFERASE"/>
    <property type="match status" value="1"/>
</dbReference>
<dbReference type="InterPro" id="IPR050559">
    <property type="entry name" value="P-Pant_transferase_sf"/>
</dbReference>
<dbReference type="Proteomes" id="UP000002774">
    <property type="component" value="Chromosome"/>
</dbReference>
<evidence type="ECO:0000259" key="3">
    <source>
        <dbReference type="Pfam" id="PF01648"/>
    </source>
</evidence>
<sequence>MDKPVIQVNHLENICWNNPVSDLKVHQSTDVWRLRVSSYLEDIADLWLILHPAEQQRANRYRREQDKQRFIIAHAYLRILLGKYMCISPKDILLETGDNGKPIMKSVEEKVLHFNISHSGDYVLIAISDSETGVDVEKTNKEMHFDEVMDISFSKAEIAFVKTSGNPTLSFYRLWTRKEALLKATAQGIDDHLKFIPALNGSHNVSNDIMASPKNWQVSSFVVDKDYTAAVAYNNSNVNFNEILTL</sequence>
<accession>H1YG88</accession>
<dbReference type="GO" id="GO:0000287">
    <property type="term" value="F:magnesium ion binding"/>
    <property type="evidence" value="ECO:0007669"/>
    <property type="project" value="InterPro"/>
</dbReference>
<dbReference type="GO" id="GO:0008897">
    <property type="term" value="F:holo-[acyl-carrier-protein] synthase activity"/>
    <property type="evidence" value="ECO:0007669"/>
    <property type="project" value="InterPro"/>
</dbReference>
<evidence type="ECO:0000256" key="1">
    <source>
        <dbReference type="ARBA" id="ARBA00010990"/>
    </source>
</evidence>
<dbReference type="Gene3D" id="3.90.470.20">
    <property type="entry name" value="4'-phosphopantetheinyl transferase domain"/>
    <property type="match status" value="2"/>
</dbReference>
<dbReference type="EMBL" id="CM001403">
    <property type="protein sequence ID" value="EHQ27352.1"/>
    <property type="molecule type" value="Genomic_DNA"/>
</dbReference>
<keyword evidence="2 5" id="KW-0808">Transferase</keyword>
<dbReference type="InterPro" id="IPR055066">
    <property type="entry name" value="AASDHPPT_N"/>
</dbReference>
<reference evidence="5" key="1">
    <citation type="submission" date="2011-09" db="EMBL/GenBank/DDBJ databases">
        <title>The permanent draft genome of Mucilaginibacter paludis DSM 18603.</title>
        <authorList>
            <consortium name="US DOE Joint Genome Institute (JGI-PGF)"/>
            <person name="Lucas S."/>
            <person name="Han J."/>
            <person name="Lapidus A."/>
            <person name="Bruce D."/>
            <person name="Goodwin L."/>
            <person name="Pitluck S."/>
            <person name="Peters L."/>
            <person name="Kyrpides N."/>
            <person name="Mavromatis K."/>
            <person name="Ivanova N."/>
            <person name="Mikhailova N."/>
            <person name="Held B."/>
            <person name="Detter J.C."/>
            <person name="Tapia R."/>
            <person name="Han C."/>
            <person name="Land M."/>
            <person name="Hauser L."/>
            <person name="Markowitz V."/>
            <person name="Cheng J.-F."/>
            <person name="Hugenholtz P."/>
            <person name="Woyke T."/>
            <person name="Wu D."/>
            <person name="Tindall B."/>
            <person name="Brambilla E."/>
            <person name="Klenk H.-P."/>
            <person name="Eisen J.A."/>
        </authorList>
    </citation>
    <scope>NUCLEOTIDE SEQUENCE [LARGE SCALE GENOMIC DNA]</scope>
    <source>
        <strain evidence="5">DSM 18603</strain>
    </source>
</reference>
<dbReference type="HOGENOM" id="CLU_057011_4_0_10"/>
<organism evidence="5 6">
    <name type="scientific">Mucilaginibacter paludis DSM 18603</name>
    <dbReference type="NCBI Taxonomy" id="714943"/>
    <lineage>
        <taxon>Bacteria</taxon>
        <taxon>Pseudomonadati</taxon>
        <taxon>Bacteroidota</taxon>
        <taxon>Sphingobacteriia</taxon>
        <taxon>Sphingobacteriales</taxon>
        <taxon>Sphingobacteriaceae</taxon>
        <taxon>Mucilaginibacter</taxon>
    </lineage>
</organism>
<proteinExistence type="inferred from homology"/>
<gene>
    <name evidence="5" type="ORF">Mucpa_3248</name>
</gene>
<dbReference type="Pfam" id="PF22624">
    <property type="entry name" value="AASDHPPT_N"/>
    <property type="match status" value="1"/>
</dbReference>
<keyword evidence="6" id="KW-1185">Reference proteome</keyword>
<comment type="similarity">
    <text evidence="1">Belongs to the P-Pant transferase superfamily. Gsp/Sfp/HetI/AcpT family.</text>
</comment>
<dbReference type="OrthoDB" id="9808281at2"/>
<dbReference type="AlphaFoldDB" id="H1YG88"/>
<feature type="domain" description="4'-phosphopantetheinyl transferase N-terminal" evidence="4">
    <location>
        <begin position="47"/>
        <end position="126"/>
    </location>
</feature>
<dbReference type="SUPFAM" id="SSF56214">
    <property type="entry name" value="4'-phosphopantetheinyl transferase"/>
    <property type="match status" value="2"/>
</dbReference>
<dbReference type="InterPro" id="IPR037143">
    <property type="entry name" value="4-PPantetheinyl_Trfase_dom_sf"/>
</dbReference>
<dbReference type="PANTHER" id="PTHR12215:SF10">
    <property type="entry name" value="L-AMINOADIPATE-SEMIALDEHYDE DEHYDROGENASE-PHOSPHOPANTETHEINYL TRANSFERASE"/>
    <property type="match status" value="1"/>
</dbReference>
<dbReference type="InterPro" id="IPR008278">
    <property type="entry name" value="4-PPantetheinyl_Trfase_dom"/>
</dbReference>
<dbReference type="GO" id="GO:0005829">
    <property type="term" value="C:cytosol"/>
    <property type="evidence" value="ECO:0007669"/>
    <property type="project" value="TreeGrafter"/>
</dbReference>
<dbReference type="STRING" id="714943.Mucpa_3248"/>
<evidence type="ECO:0000313" key="5">
    <source>
        <dbReference type="EMBL" id="EHQ27352.1"/>
    </source>
</evidence>
<protein>
    <submittedName>
        <fullName evidence="5">4'-phosphopantetheinyl transferase</fullName>
    </submittedName>
</protein>
<evidence type="ECO:0000259" key="4">
    <source>
        <dbReference type="Pfam" id="PF22624"/>
    </source>
</evidence>
<dbReference type="RefSeq" id="WP_008507771.1">
    <property type="nucleotide sequence ID" value="NZ_CM001403.1"/>
</dbReference>
<name>H1YG88_9SPHI</name>
<evidence type="ECO:0000256" key="2">
    <source>
        <dbReference type="ARBA" id="ARBA00022679"/>
    </source>
</evidence>